<dbReference type="AlphaFoldDB" id="A0AAW1TBK0"/>
<dbReference type="Gene3D" id="1.25.40.20">
    <property type="entry name" value="Ankyrin repeat-containing domain"/>
    <property type="match status" value="1"/>
</dbReference>
<keyword evidence="2" id="KW-1185">Reference proteome</keyword>
<dbReference type="Proteomes" id="UP001485043">
    <property type="component" value="Unassembled WGS sequence"/>
</dbReference>
<name>A0AAW1TBK0_9CHLO</name>
<gene>
    <name evidence="1" type="ORF">WJX84_012331</name>
</gene>
<protein>
    <submittedName>
        <fullName evidence="1">Uncharacterized protein</fullName>
    </submittedName>
</protein>
<dbReference type="EMBL" id="JALJOV010000159">
    <property type="protein sequence ID" value="KAK9866482.1"/>
    <property type="molecule type" value="Genomic_DNA"/>
</dbReference>
<dbReference type="SUPFAM" id="SSF140860">
    <property type="entry name" value="Pseudo ankyrin repeat-like"/>
    <property type="match status" value="1"/>
</dbReference>
<reference evidence="1 2" key="1">
    <citation type="journal article" date="2024" name="Nat. Commun.">
        <title>Phylogenomics reveals the evolutionary origins of lichenization in chlorophyte algae.</title>
        <authorList>
            <person name="Puginier C."/>
            <person name="Libourel C."/>
            <person name="Otte J."/>
            <person name="Skaloud P."/>
            <person name="Haon M."/>
            <person name="Grisel S."/>
            <person name="Petersen M."/>
            <person name="Berrin J.G."/>
            <person name="Delaux P.M."/>
            <person name="Dal Grande F."/>
            <person name="Keller J."/>
        </authorList>
    </citation>
    <scope>NUCLEOTIDE SEQUENCE [LARGE SCALE GENOMIC DNA]</scope>
    <source>
        <strain evidence="1 2">SAG 2523</strain>
    </source>
</reference>
<dbReference type="InterPro" id="IPR052050">
    <property type="entry name" value="SecEffector_AnkRepeat"/>
</dbReference>
<sequence>MLIQVLVRIQDKTSHLFLYKPFSKVYNHYSLHTSGEKQKLSSLNWSVCTVGRPTDRRHWTGVLPIPGAQSCSCYTSDHCIGCQQPGPTSYRSGRMMWLAKWLQAHQAAAFDHRVPEAAVQGNQLDVLKWLRQLEPPCELPPRLSPMAAASQGDERMLAYLAAHDCPFTARTSLAAAKVARWDLVKWLCLQGCDLDRTISLSAARQGRVDILEWLVEEQFEVQWSPMLCQAAVVARQLPALQWLRRHGCPGYLDVACKTASCNLDLPMLDWLAGSQFMDDHEALECCFGAIKHIPEQPAWLPDPVARCKELLQWFLSRRHLLDDSMQFEKLLCLKAAVQDALPILQMLLRGDGLDEPCIPFQLPIPHIFQKAASQTVCFAFPGQGGAPTESRQGCRLCRSGTAHSMEQHVGRAGT</sequence>
<comment type="caution">
    <text evidence="1">The sequence shown here is derived from an EMBL/GenBank/DDBJ whole genome shotgun (WGS) entry which is preliminary data.</text>
</comment>
<proteinExistence type="predicted"/>
<accession>A0AAW1TBK0</accession>
<dbReference type="PANTHER" id="PTHR46586:SF3">
    <property type="entry name" value="ANKYRIN REPEAT-CONTAINING PROTEIN"/>
    <property type="match status" value="1"/>
</dbReference>
<dbReference type="PANTHER" id="PTHR46586">
    <property type="entry name" value="ANKYRIN REPEAT-CONTAINING PROTEIN"/>
    <property type="match status" value="1"/>
</dbReference>
<evidence type="ECO:0000313" key="2">
    <source>
        <dbReference type="Proteomes" id="UP001485043"/>
    </source>
</evidence>
<evidence type="ECO:0000313" key="1">
    <source>
        <dbReference type="EMBL" id="KAK9866482.1"/>
    </source>
</evidence>
<organism evidence="1 2">
    <name type="scientific">Apatococcus fuscideae</name>
    <dbReference type="NCBI Taxonomy" id="2026836"/>
    <lineage>
        <taxon>Eukaryota</taxon>
        <taxon>Viridiplantae</taxon>
        <taxon>Chlorophyta</taxon>
        <taxon>core chlorophytes</taxon>
        <taxon>Trebouxiophyceae</taxon>
        <taxon>Chlorellales</taxon>
        <taxon>Chlorellaceae</taxon>
        <taxon>Apatococcus</taxon>
    </lineage>
</organism>
<dbReference type="InterPro" id="IPR036770">
    <property type="entry name" value="Ankyrin_rpt-contain_sf"/>
</dbReference>